<dbReference type="Proteomes" id="UP001153954">
    <property type="component" value="Unassembled WGS sequence"/>
</dbReference>
<sequence length="118" mass="13659">MGGLSYSTKNVYKICITTETVIRKLIKQSGGISLSSKFNFSYITINTLEYFIQKDVFTSLLQHSFNQPSTLNHRTHLIRAIINKYTSIRLKHEAKTDQNINYLSKRQKLTKLILFKGN</sequence>
<name>A0AAU9TSF4_EUPED</name>
<protein>
    <submittedName>
        <fullName evidence="1">Uncharacterized protein</fullName>
    </submittedName>
</protein>
<accession>A0AAU9TSF4</accession>
<comment type="caution">
    <text evidence="1">The sequence shown here is derived from an EMBL/GenBank/DDBJ whole genome shotgun (WGS) entry which is preliminary data.</text>
</comment>
<evidence type="ECO:0000313" key="2">
    <source>
        <dbReference type="Proteomes" id="UP001153954"/>
    </source>
</evidence>
<reference evidence="1" key="1">
    <citation type="submission" date="2022-03" db="EMBL/GenBank/DDBJ databases">
        <authorList>
            <person name="Tunstrom K."/>
        </authorList>
    </citation>
    <scope>NUCLEOTIDE SEQUENCE</scope>
</reference>
<dbReference type="AlphaFoldDB" id="A0AAU9TSF4"/>
<dbReference type="EMBL" id="CAKOGL010000007">
    <property type="protein sequence ID" value="CAH2088432.1"/>
    <property type="molecule type" value="Genomic_DNA"/>
</dbReference>
<proteinExistence type="predicted"/>
<organism evidence="1 2">
    <name type="scientific">Euphydryas editha</name>
    <name type="common">Edith's checkerspot</name>
    <dbReference type="NCBI Taxonomy" id="104508"/>
    <lineage>
        <taxon>Eukaryota</taxon>
        <taxon>Metazoa</taxon>
        <taxon>Ecdysozoa</taxon>
        <taxon>Arthropoda</taxon>
        <taxon>Hexapoda</taxon>
        <taxon>Insecta</taxon>
        <taxon>Pterygota</taxon>
        <taxon>Neoptera</taxon>
        <taxon>Endopterygota</taxon>
        <taxon>Lepidoptera</taxon>
        <taxon>Glossata</taxon>
        <taxon>Ditrysia</taxon>
        <taxon>Papilionoidea</taxon>
        <taxon>Nymphalidae</taxon>
        <taxon>Nymphalinae</taxon>
        <taxon>Euphydryas</taxon>
    </lineage>
</organism>
<evidence type="ECO:0000313" key="1">
    <source>
        <dbReference type="EMBL" id="CAH2088432.1"/>
    </source>
</evidence>
<gene>
    <name evidence="1" type="ORF">EEDITHA_LOCUS4593</name>
</gene>
<keyword evidence="2" id="KW-1185">Reference proteome</keyword>